<evidence type="ECO:0000256" key="3">
    <source>
        <dbReference type="ARBA" id="ARBA00023172"/>
    </source>
</evidence>
<evidence type="ECO:0000256" key="2">
    <source>
        <dbReference type="ARBA" id="ARBA00023125"/>
    </source>
</evidence>
<dbReference type="InterPro" id="IPR044068">
    <property type="entry name" value="CB"/>
</dbReference>
<evidence type="ECO:0000259" key="5">
    <source>
        <dbReference type="PROSITE" id="PS51898"/>
    </source>
</evidence>
<sequence length="281" mass="33511">MARRGDLTEEEVKIVRKKLTDEEAFSKFVRECQLKNLRPSTIEFYNNEFKAVKRSLVEMEIDKDVIELKKQDFEKLILHLKEEIKIVSINTRIRALSAFFNYLYRVRAVTPNPMKNIRQLRDRRRVIETLEDDEIIRLTKFMKKQKSFVGERDLVIFLVMLDTGIRLSESVGIKVEDVRKNKLIIRDTKNLNERVVYPSKKVQACLENYIKIRGNLSHDYLIINRDNEPLKTRSIQTRFEKYKAEVGLEKQFSPHILRHTYAKRHFKWNGCFFIGSIIRSQ</sequence>
<evidence type="ECO:0000313" key="7">
    <source>
        <dbReference type="EMBL" id="MCM2532120.1"/>
    </source>
</evidence>
<feature type="domain" description="Core-binding (CB)" evidence="6">
    <location>
        <begin position="19"/>
        <end position="104"/>
    </location>
</feature>
<dbReference type="PROSITE" id="PS51900">
    <property type="entry name" value="CB"/>
    <property type="match status" value="1"/>
</dbReference>
<proteinExistence type="inferred from homology"/>
<reference evidence="7 8" key="1">
    <citation type="submission" date="2022-06" db="EMBL/GenBank/DDBJ databases">
        <authorList>
            <person name="Jeon C.O."/>
        </authorList>
    </citation>
    <scope>NUCLEOTIDE SEQUENCE [LARGE SCALE GENOMIC DNA]</scope>
    <source>
        <strain evidence="7 8">KCTC 13943</strain>
    </source>
</reference>
<dbReference type="InterPro" id="IPR011010">
    <property type="entry name" value="DNA_brk_join_enz"/>
</dbReference>
<dbReference type="SUPFAM" id="SSF56349">
    <property type="entry name" value="DNA breaking-rejoining enzymes"/>
    <property type="match status" value="1"/>
</dbReference>
<dbReference type="Gene3D" id="1.10.443.10">
    <property type="entry name" value="Intergrase catalytic core"/>
    <property type="match status" value="1"/>
</dbReference>
<dbReference type="InterPro" id="IPR050090">
    <property type="entry name" value="Tyrosine_recombinase_XerCD"/>
</dbReference>
<dbReference type="Pfam" id="PF00589">
    <property type="entry name" value="Phage_integrase"/>
    <property type="match status" value="1"/>
</dbReference>
<keyword evidence="2 4" id="KW-0238">DNA-binding</keyword>
<comment type="similarity">
    <text evidence="1">Belongs to the 'phage' integrase family.</text>
</comment>
<dbReference type="Proteomes" id="UP001523262">
    <property type="component" value="Unassembled WGS sequence"/>
</dbReference>
<dbReference type="InterPro" id="IPR002104">
    <property type="entry name" value="Integrase_catalytic"/>
</dbReference>
<feature type="domain" description="Tyr recombinase" evidence="5">
    <location>
        <begin position="125"/>
        <end position="281"/>
    </location>
</feature>
<dbReference type="InterPro" id="IPR013762">
    <property type="entry name" value="Integrase-like_cat_sf"/>
</dbReference>
<name>A0ABT0W9J3_9BACI</name>
<dbReference type="InterPro" id="IPR010998">
    <property type="entry name" value="Integrase_recombinase_N"/>
</dbReference>
<dbReference type="PANTHER" id="PTHR30349:SF41">
    <property type="entry name" value="INTEGRASE_RECOMBINASE PROTEIN MJ0367-RELATED"/>
    <property type="match status" value="1"/>
</dbReference>
<evidence type="ECO:0000256" key="4">
    <source>
        <dbReference type="PROSITE-ProRule" id="PRU01248"/>
    </source>
</evidence>
<dbReference type="Gene3D" id="1.10.150.130">
    <property type="match status" value="1"/>
</dbReference>
<dbReference type="PANTHER" id="PTHR30349">
    <property type="entry name" value="PHAGE INTEGRASE-RELATED"/>
    <property type="match status" value="1"/>
</dbReference>
<dbReference type="PROSITE" id="PS51898">
    <property type="entry name" value="TYR_RECOMBINASE"/>
    <property type="match status" value="1"/>
</dbReference>
<dbReference type="EMBL" id="JAMQCR010000001">
    <property type="protein sequence ID" value="MCM2532120.1"/>
    <property type="molecule type" value="Genomic_DNA"/>
</dbReference>
<comment type="caution">
    <text evidence="7">The sequence shown here is derived from an EMBL/GenBank/DDBJ whole genome shotgun (WGS) entry which is preliminary data.</text>
</comment>
<evidence type="ECO:0000313" key="8">
    <source>
        <dbReference type="Proteomes" id="UP001523262"/>
    </source>
</evidence>
<keyword evidence="3" id="KW-0233">DNA recombination</keyword>
<organism evidence="7 8">
    <name type="scientific">Neobacillus pocheonensis</name>
    <dbReference type="NCBI Taxonomy" id="363869"/>
    <lineage>
        <taxon>Bacteria</taxon>
        <taxon>Bacillati</taxon>
        <taxon>Bacillota</taxon>
        <taxon>Bacilli</taxon>
        <taxon>Bacillales</taxon>
        <taxon>Bacillaceae</taxon>
        <taxon>Neobacillus</taxon>
    </lineage>
</organism>
<accession>A0ABT0W9J3</accession>
<evidence type="ECO:0000256" key="1">
    <source>
        <dbReference type="ARBA" id="ARBA00008857"/>
    </source>
</evidence>
<keyword evidence="8" id="KW-1185">Reference proteome</keyword>
<protein>
    <submittedName>
        <fullName evidence="7">Tyrosine-type recombinase/integrase</fullName>
    </submittedName>
</protein>
<evidence type="ECO:0000259" key="6">
    <source>
        <dbReference type="PROSITE" id="PS51900"/>
    </source>
</evidence>
<gene>
    <name evidence="7" type="ORF">NDK43_06630</name>
</gene>